<feature type="transmembrane region" description="Helical" evidence="1">
    <location>
        <begin position="297"/>
        <end position="316"/>
    </location>
</feature>
<dbReference type="Gene3D" id="1.10.287.950">
    <property type="entry name" value="Methyl-accepting chemotaxis protein"/>
    <property type="match status" value="1"/>
</dbReference>
<proteinExistence type="predicted"/>
<evidence type="ECO:0008006" key="4">
    <source>
        <dbReference type="Google" id="ProtNLM"/>
    </source>
</evidence>
<evidence type="ECO:0000256" key="1">
    <source>
        <dbReference type="SAM" id="Phobius"/>
    </source>
</evidence>
<dbReference type="Proteomes" id="UP000033624">
    <property type="component" value="Unassembled WGS sequence"/>
</dbReference>
<dbReference type="SUPFAM" id="SSF58104">
    <property type="entry name" value="Methyl-accepting chemotaxis protein (MCP) signaling domain"/>
    <property type="match status" value="1"/>
</dbReference>
<name>A0AAE2JSW2_MYCMY</name>
<keyword evidence="1" id="KW-0812">Transmembrane</keyword>
<reference evidence="2 3" key="1">
    <citation type="submission" date="2015-02" db="EMBL/GenBank/DDBJ databases">
        <title>Mycoplasma mycoides subsp. mycoides strain:B237 Genome sequencing.</title>
        <authorList>
            <person name="Fischer A."/>
            <person name="Santana-Cruz I."/>
            <person name="Schieck E."/>
            <person name="Gourle H."/>
            <person name="Lambert M."/>
            <person name="Nadendla S."/>
            <person name="Miller R.A."/>
            <person name="Weber J."/>
            <person name="Bongcam-Rudloff E."/>
            <person name="Vashee S."/>
            <person name="Frey J."/>
            <person name="Jores J."/>
        </authorList>
    </citation>
    <scope>NUCLEOTIDE SEQUENCE [LARGE SCALE GENOMIC DNA]</scope>
    <source>
        <strain evidence="2 3">B237</strain>
    </source>
</reference>
<accession>A0AAE2JSW2</accession>
<dbReference type="OMA" id="WIINESN"/>
<dbReference type="AlphaFoldDB" id="A0AAE2JSW2"/>
<dbReference type="SMR" id="A0AAE2JSW2"/>
<feature type="transmembrane region" description="Helical" evidence="1">
    <location>
        <begin position="328"/>
        <end position="351"/>
    </location>
</feature>
<comment type="caution">
    <text evidence="2">The sequence shown here is derived from an EMBL/GenBank/DDBJ whole genome shotgun (WGS) entry which is preliminary data.</text>
</comment>
<dbReference type="RefSeq" id="WP_011166216.1">
    <property type="nucleotide sequence ID" value="NZ_CP010267.1"/>
</dbReference>
<protein>
    <recommendedName>
        <fullName evidence="4">Transmembrane protein</fullName>
    </recommendedName>
</protein>
<dbReference type="KEGG" id="mmyi:mycmycITA_00005"/>
<evidence type="ECO:0000313" key="2">
    <source>
        <dbReference type="EMBL" id="KJQ45586.1"/>
    </source>
</evidence>
<feature type="transmembrane region" description="Helical" evidence="1">
    <location>
        <begin position="42"/>
        <end position="61"/>
    </location>
</feature>
<organism evidence="2 3">
    <name type="scientific">Mycoplasma mycoides subsp. mycoides</name>
    <dbReference type="NCBI Taxonomy" id="2103"/>
    <lineage>
        <taxon>Bacteria</taxon>
        <taxon>Bacillati</taxon>
        <taxon>Mycoplasmatota</taxon>
        <taxon>Mollicutes</taxon>
        <taxon>Mycoplasmataceae</taxon>
        <taxon>Mycoplasma</taxon>
    </lineage>
</organism>
<evidence type="ECO:0000313" key="3">
    <source>
        <dbReference type="Proteomes" id="UP000033624"/>
    </source>
</evidence>
<gene>
    <name evidence="2" type="ORF">TS59_0005</name>
</gene>
<keyword evidence="1" id="KW-1133">Transmembrane helix</keyword>
<dbReference type="EMBL" id="LAEW01000001">
    <property type="protein sequence ID" value="KJQ45586.1"/>
    <property type="molecule type" value="Genomic_DNA"/>
</dbReference>
<sequence>MIRDFNNQEVTLDDLEQKNIETNKNKPKVQFLMRFSLVFSNIFTHIFLLVLIVITSLFFGLRYTYYNYKVDLISNAHKIKPSIPKLKEVYKEALEVVEEIKRETDKNSNDSLINKIDEIKAIVKEVTKFANEFNDRSKKVEPKVKEVIEDGKQVTTNLNKITKEIEGLWKIGDSLTNRVRRSLNVFSALDSLANTANNDFRSVSESVTKITELAKKLSVEGEKITTNVEIIKKEVDYFSKKSEIPLKNIEKLKEIYRQKLPIFERNNKKLQEIWDKLMGIFNQFTVEKTESNYYNHLIYILLFLIIDSLALLVITYMSMISKTMKKILLFYIFGILSFNPFVWVSVVISFLSRPIKNRKRKFS</sequence>
<keyword evidence="1" id="KW-0472">Membrane</keyword>